<keyword evidence="5 10" id="KW-0547">Nucleotide-binding</keyword>
<evidence type="ECO:0000256" key="6">
    <source>
        <dbReference type="ARBA" id="ARBA00022840"/>
    </source>
</evidence>
<keyword evidence="7" id="KW-0460">Magnesium</keyword>
<dbReference type="OrthoDB" id="6256797at2"/>
<sequence length="317" mass="35114">MKIAILTTNQVDDDNRLVEVARAKGHDAFLLDLRQISIELLPSNPEIYYQNEVITNQFDIVIPRLNVSYTDFGINILQQFICAGIYVSESPEALRLGRDKLKCLQYLLSKDLPFPATAIAYTPEYLETLVGHLKLPLVVKLIESTEGTGVFLAKTKKEVDNLCKTFSLAGVSYQIQEFIAEAAGQDIRAFVVGDRVVSAMQRESQDDDFRANVSLGAHSAAVQLTPEEEQVVLRATQSIGVNIAGVDFVRSSRGPLLLEINVSPDFTGKQGLETVTNCNIAAAIIDYTLSEAKGFYRHQRLMASRVRREEDLLCADG</sequence>
<dbReference type="HOGENOM" id="CLU_054353_0_1_6"/>
<dbReference type="RefSeq" id="WP_011866833.1">
    <property type="nucleotide sequence ID" value="NC_009092.1"/>
</dbReference>
<keyword evidence="4" id="KW-0479">Metal-binding</keyword>
<dbReference type="PROSITE" id="PS50975">
    <property type="entry name" value="ATP_GRASP"/>
    <property type="match status" value="1"/>
</dbReference>
<feature type="domain" description="ATP-grasp" evidence="11">
    <location>
        <begin position="104"/>
        <end position="289"/>
    </location>
</feature>
<dbReference type="PANTHER" id="PTHR21621:SF7">
    <property type="entry name" value="RIBOSOMAL PROTEIN BS6--L-GLUTAMATE LIGASE"/>
    <property type="match status" value="1"/>
</dbReference>
<organism evidence="12 13">
    <name type="scientific">Shewanella loihica (strain ATCC BAA-1088 / PV-4)</name>
    <dbReference type="NCBI Taxonomy" id="323850"/>
    <lineage>
        <taxon>Bacteria</taxon>
        <taxon>Pseudomonadati</taxon>
        <taxon>Pseudomonadota</taxon>
        <taxon>Gammaproteobacteria</taxon>
        <taxon>Alteromonadales</taxon>
        <taxon>Shewanellaceae</taxon>
        <taxon>Shewanella</taxon>
    </lineage>
</organism>
<dbReference type="InterPro" id="IPR013815">
    <property type="entry name" value="ATP_grasp_subdomain_1"/>
</dbReference>
<dbReference type="GO" id="GO:0005737">
    <property type="term" value="C:cytoplasm"/>
    <property type="evidence" value="ECO:0007669"/>
    <property type="project" value="TreeGrafter"/>
</dbReference>
<evidence type="ECO:0000256" key="10">
    <source>
        <dbReference type="PROSITE-ProRule" id="PRU00409"/>
    </source>
</evidence>
<dbReference type="Pfam" id="PF08443">
    <property type="entry name" value="RimK"/>
    <property type="match status" value="1"/>
</dbReference>
<dbReference type="eggNOG" id="COG0189">
    <property type="taxonomic scope" value="Bacteria"/>
</dbReference>
<dbReference type="Gene3D" id="3.30.1490.20">
    <property type="entry name" value="ATP-grasp fold, A domain"/>
    <property type="match status" value="1"/>
</dbReference>
<reference evidence="12 13" key="1">
    <citation type="submission" date="2007-03" db="EMBL/GenBank/DDBJ databases">
        <title>Complete sequence of Shewanella loihica PV-4.</title>
        <authorList>
            <consortium name="US DOE Joint Genome Institute"/>
            <person name="Copeland A."/>
            <person name="Lucas S."/>
            <person name="Lapidus A."/>
            <person name="Barry K."/>
            <person name="Detter J.C."/>
            <person name="Glavina del Rio T."/>
            <person name="Hammon N."/>
            <person name="Israni S."/>
            <person name="Dalin E."/>
            <person name="Tice H."/>
            <person name="Pitluck S."/>
            <person name="Chain P."/>
            <person name="Malfatti S."/>
            <person name="Shin M."/>
            <person name="Vergez L."/>
            <person name="Schmutz J."/>
            <person name="Larimer F."/>
            <person name="Land M."/>
            <person name="Hauser L."/>
            <person name="Kyrpides N."/>
            <person name="Mikhailova N."/>
            <person name="Romine M.F."/>
            <person name="Serres G."/>
            <person name="Fredrickson J."/>
            <person name="Tiedje J."/>
            <person name="Richardson P."/>
        </authorList>
    </citation>
    <scope>NUCLEOTIDE SEQUENCE [LARGE SCALE GENOMIC DNA]</scope>
    <source>
        <strain evidence="13">ATCC BAA-1088 / PV-4</strain>
    </source>
</reference>
<evidence type="ECO:0000256" key="7">
    <source>
        <dbReference type="ARBA" id="ARBA00022842"/>
    </source>
</evidence>
<dbReference type="Gene3D" id="3.40.50.20">
    <property type="match status" value="1"/>
</dbReference>
<evidence type="ECO:0000256" key="2">
    <source>
        <dbReference type="ARBA" id="ARBA00001946"/>
    </source>
</evidence>
<name>A3QHF5_SHELP</name>
<keyword evidence="9" id="KW-0464">Manganese</keyword>
<dbReference type="InterPro" id="IPR013651">
    <property type="entry name" value="ATP-grasp_RimK-type"/>
</dbReference>
<dbReference type="InterPro" id="IPR004666">
    <property type="entry name" value="Rp_bS6_RimK/Lys_biosynth_LsyX"/>
</dbReference>
<dbReference type="NCBIfam" id="TIGR00768">
    <property type="entry name" value="rimK_fam"/>
    <property type="match status" value="1"/>
</dbReference>
<comment type="cofactor">
    <cofactor evidence="1">
        <name>Mn(2+)</name>
        <dbReference type="ChEBI" id="CHEBI:29035"/>
    </cofactor>
</comment>
<dbReference type="GO" id="GO:0006412">
    <property type="term" value="P:translation"/>
    <property type="evidence" value="ECO:0007669"/>
    <property type="project" value="UniProtKB-KW"/>
</dbReference>
<dbReference type="InterPro" id="IPR011761">
    <property type="entry name" value="ATP-grasp"/>
</dbReference>
<dbReference type="AlphaFoldDB" id="A3QHF5"/>
<keyword evidence="6 10" id="KW-0067">ATP-binding</keyword>
<keyword evidence="3 12" id="KW-0436">Ligase</keyword>
<keyword evidence="13" id="KW-1185">Reference proteome</keyword>
<dbReference type="GO" id="GO:0009432">
    <property type="term" value="P:SOS response"/>
    <property type="evidence" value="ECO:0007669"/>
    <property type="project" value="TreeGrafter"/>
</dbReference>
<accession>A3QHF5</accession>
<evidence type="ECO:0000313" key="12">
    <source>
        <dbReference type="EMBL" id="ABO24903.1"/>
    </source>
</evidence>
<dbReference type="STRING" id="323850.Shew_3037"/>
<evidence type="ECO:0000256" key="1">
    <source>
        <dbReference type="ARBA" id="ARBA00001936"/>
    </source>
</evidence>
<evidence type="ECO:0000256" key="5">
    <source>
        <dbReference type="ARBA" id="ARBA00022741"/>
    </source>
</evidence>
<dbReference type="InterPro" id="IPR041107">
    <property type="entry name" value="Rimk_N"/>
</dbReference>
<dbReference type="PANTHER" id="PTHR21621">
    <property type="entry name" value="RIBOSOMAL PROTEIN S6 MODIFICATION PROTEIN"/>
    <property type="match status" value="1"/>
</dbReference>
<keyword evidence="8" id="KW-0648">Protein biosynthesis</keyword>
<protein>
    <submittedName>
        <fullName evidence="12">Alpha-L-glutamate ligases, RimK family</fullName>
    </submittedName>
</protein>
<evidence type="ECO:0000256" key="8">
    <source>
        <dbReference type="ARBA" id="ARBA00022917"/>
    </source>
</evidence>
<evidence type="ECO:0000259" key="11">
    <source>
        <dbReference type="PROSITE" id="PS50975"/>
    </source>
</evidence>
<dbReference type="EMBL" id="CP000606">
    <property type="protein sequence ID" value="ABO24903.1"/>
    <property type="molecule type" value="Genomic_DNA"/>
</dbReference>
<evidence type="ECO:0000256" key="9">
    <source>
        <dbReference type="ARBA" id="ARBA00023211"/>
    </source>
</evidence>
<evidence type="ECO:0000256" key="4">
    <source>
        <dbReference type="ARBA" id="ARBA00022723"/>
    </source>
</evidence>
<evidence type="ECO:0000256" key="3">
    <source>
        <dbReference type="ARBA" id="ARBA00022598"/>
    </source>
</evidence>
<dbReference type="Gene3D" id="3.30.470.20">
    <property type="entry name" value="ATP-grasp fold, B domain"/>
    <property type="match status" value="1"/>
</dbReference>
<dbReference type="GO" id="GO:0018169">
    <property type="term" value="F:ribosomal S6-glutamic acid ligase activity"/>
    <property type="evidence" value="ECO:0007669"/>
    <property type="project" value="TreeGrafter"/>
</dbReference>
<evidence type="ECO:0000313" key="13">
    <source>
        <dbReference type="Proteomes" id="UP000001558"/>
    </source>
</evidence>
<comment type="cofactor">
    <cofactor evidence="2">
        <name>Mg(2+)</name>
        <dbReference type="ChEBI" id="CHEBI:18420"/>
    </cofactor>
</comment>
<dbReference type="KEGG" id="slo:Shew_3037"/>
<dbReference type="Proteomes" id="UP000001558">
    <property type="component" value="Chromosome"/>
</dbReference>
<dbReference type="GO" id="GO:0005524">
    <property type="term" value="F:ATP binding"/>
    <property type="evidence" value="ECO:0007669"/>
    <property type="project" value="UniProtKB-UniRule"/>
</dbReference>
<proteinExistence type="predicted"/>
<dbReference type="Pfam" id="PF18030">
    <property type="entry name" value="Rimk_N"/>
    <property type="match status" value="1"/>
</dbReference>
<gene>
    <name evidence="12" type="ordered locus">Shew_3037</name>
</gene>
<dbReference type="GO" id="GO:0046872">
    <property type="term" value="F:metal ion binding"/>
    <property type="evidence" value="ECO:0007669"/>
    <property type="project" value="UniProtKB-KW"/>
</dbReference>
<dbReference type="SUPFAM" id="SSF56059">
    <property type="entry name" value="Glutathione synthetase ATP-binding domain-like"/>
    <property type="match status" value="1"/>
</dbReference>